<evidence type="ECO:0000256" key="7">
    <source>
        <dbReference type="PROSITE-ProRule" id="PRU00282"/>
    </source>
</evidence>
<feature type="repeat" description="Solcar" evidence="7">
    <location>
        <begin position="14"/>
        <end position="110"/>
    </location>
</feature>
<evidence type="ECO:0000256" key="6">
    <source>
        <dbReference type="ARBA" id="ARBA00023136"/>
    </source>
</evidence>
<dbReference type="PRINTS" id="PR00926">
    <property type="entry name" value="MITOCARRIER"/>
</dbReference>
<dbReference type="InterPro" id="IPR002067">
    <property type="entry name" value="MCP"/>
</dbReference>
<name>A0ABM4CCB3_HYDVU</name>
<feature type="repeat" description="Solcar" evidence="7">
    <location>
        <begin position="115"/>
        <end position="199"/>
    </location>
</feature>
<dbReference type="RefSeq" id="XP_065659315.1">
    <property type="nucleotide sequence ID" value="XM_065803243.1"/>
</dbReference>
<dbReference type="GeneID" id="100197263"/>
<organism evidence="9 10">
    <name type="scientific">Hydra vulgaris</name>
    <name type="common">Hydra</name>
    <name type="synonym">Hydra attenuata</name>
    <dbReference type="NCBI Taxonomy" id="6087"/>
    <lineage>
        <taxon>Eukaryota</taxon>
        <taxon>Metazoa</taxon>
        <taxon>Cnidaria</taxon>
        <taxon>Hydrozoa</taxon>
        <taxon>Hydroidolina</taxon>
        <taxon>Anthoathecata</taxon>
        <taxon>Aplanulata</taxon>
        <taxon>Hydridae</taxon>
        <taxon>Hydra</taxon>
    </lineage>
</organism>
<accession>A0ABM4CCB3</accession>
<evidence type="ECO:0000256" key="2">
    <source>
        <dbReference type="ARBA" id="ARBA00006375"/>
    </source>
</evidence>
<dbReference type="PANTHER" id="PTHR46181:SF3">
    <property type="entry name" value="MITOCHONDRIAL GLYCINE TRANSPORTER"/>
    <property type="match status" value="1"/>
</dbReference>
<evidence type="ECO:0000256" key="3">
    <source>
        <dbReference type="ARBA" id="ARBA00022448"/>
    </source>
</evidence>
<sequence>MLVKIRENSSRDQWAPLKSLVAGSLSGCITCLMFQPLDRVKTVMQIPRIHLEGKIPIFLSYSKYGIVNTVARIIKDEGFLSLWKGLTPSIYRQVPGSGLYFVSLHQIKNILRREPKFYENLFIGAVARSIVCTTMLPVTVIKARLESGQFIYKSVPDGFLTIWRSEGLKGLFSGCTATIARDAPFSGLFLMFYTQEKKLLSKVIDKNTAHTHFACGLIAGVLASFATHPADVIKTQIQLYPLHYQGTINCIKTVYQTFGLKGFTVGFFPRCLRRTLVTAMSWTIFEEVLKKFHLNI</sequence>
<comment type="similarity">
    <text evidence="2 8">Belongs to the mitochondrial carrier (TC 2.A.29) family.</text>
</comment>
<comment type="subcellular location">
    <subcellularLocation>
        <location evidence="1">Membrane</location>
        <topology evidence="1">Multi-pass membrane protein</topology>
    </subcellularLocation>
</comment>
<keyword evidence="5" id="KW-0677">Repeat</keyword>
<evidence type="ECO:0000256" key="8">
    <source>
        <dbReference type="RuleBase" id="RU000488"/>
    </source>
</evidence>
<keyword evidence="4 7" id="KW-0812">Transmembrane</keyword>
<evidence type="ECO:0000313" key="10">
    <source>
        <dbReference type="RefSeq" id="XP_065659315.1"/>
    </source>
</evidence>
<evidence type="ECO:0000256" key="5">
    <source>
        <dbReference type="ARBA" id="ARBA00022737"/>
    </source>
</evidence>
<dbReference type="Pfam" id="PF00153">
    <property type="entry name" value="Mito_carr"/>
    <property type="match status" value="3"/>
</dbReference>
<reference evidence="10" key="1">
    <citation type="submission" date="2025-08" db="UniProtKB">
        <authorList>
            <consortium name="RefSeq"/>
        </authorList>
    </citation>
    <scope>IDENTIFICATION</scope>
</reference>
<evidence type="ECO:0000256" key="4">
    <source>
        <dbReference type="ARBA" id="ARBA00022692"/>
    </source>
</evidence>
<feature type="repeat" description="Solcar" evidence="7">
    <location>
        <begin position="207"/>
        <end position="291"/>
    </location>
</feature>
<dbReference type="PANTHER" id="PTHR46181">
    <property type="entry name" value="MITOCHONDRIAL GLYCINE TRANSPORTER"/>
    <property type="match status" value="1"/>
</dbReference>
<dbReference type="Gene3D" id="1.50.40.10">
    <property type="entry name" value="Mitochondrial carrier domain"/>
    <property type="match status" value="1"/>
</dbReference>
<evidence type="ECO:0000256" key="1">
    <source>
        <dbReference type="ARBA" id="ARBA00004141"/>
    </source>
</evidence>
<gene>
    <name evidence="10" type="primary">LOC100197263</name>
</gene>
<keyword evidence="9" id="KW-1185">Reference proteome</keyword>
<evidence type="ECO:0000313" key="9">
    <source>
        <dbReference type="Proteomes" id="UP001652625"/>
    </source>
</evidence>
<proteinExistence type="inferred from homology"/>
<keyword evidence="6 7" id="KW-0472">Membrane</keyword>
<dbReference type="SUPFAM" id="SSF103506">
    <property type="entry name" value="Mitochondrial carrier"/>
    <property type="match status" value="1"/>
</dbReference>
<dbReference type="InterPro" id="IPR018108">
    <property type="entry name" value="MCP_transmembrane"/>
</dbReference>
<protein>
    <submittedName>
        <fullName evidence="10">Mitochondrial glycine transporter B isoform X3</fullName>
    </submittedName>
</protein>
<keyword evidence="3 8" id="KW-0813">Transport</keyword>
<dbReference type="InterPro" id="IPR023395">
    <property type="entry name" value="MCP_dom_sf"/>
</dbReference>
<dbReference type="Proteomes" id="UP001652625">
    <property type="component" value="Chromosome 08"/>
</dbReference>
<dbReference type="PROSITE" id="PS50920">
    <property type="entry name" value="SOLCAR"/>
    <property type="match status" value="3"/>
</dbReference>